<dbReference type="SUPFAM" id="SSF74942">
    <property type="entry name" value="YhbC-like, C-terminal domain"/>
    <property type="match status" value="1"/>
</dbReference>
<dbReference type="InterPro" id="IPR003728">
    <property type="entry name" value="Ribosome_maturation_RimP"/>
</dbReference>
<dbReference type="OrthoDB" id="9805006at2"/>
<dbReference type="Pfam" id="PF17384">
    <property type="entry name" value="DUF150_C"/>
    <property type="match status" value="1"/>
</dbReference>
<dbReference type="SUPFAM" id="SSF75420">
    <property type="entry name" value="YhbC-like, N-terminal domain"/>
    <property type="match status" value="1"/>
</dbReference>
<reference evidence="7 8" key="1">
    <citation type="submission" date="2015-12" db="EMBL/GenBank/DDBJ databases">
        <title>Genome sequence of the marine Rhodobacteraceae strain O3.65, Candidatus Tritonibacter horizontis.</title>
        <authorList>
            <person name="Poehlein A."/>
            <person name="Giebel H.A."/>
            <person name="Voget S."/>
            <person name="Brinkhoff T."/>
        </authorList>
    </citation>
    <scope>NUCLEOTIDE SEQUENCE [LARGE SCALE GENOMIC DNA]</scope>
    <source>
        <strain evidence="7 8">O3.65</strain>
    </source>
</reference>
<dbReference type="GO" id="GO:0000028">
    <property type="term" value="P:ribosomal small subunit assembly"/>
    <property type="evidence" value="ECO:0007669"/>
    <property type="project" value="TreeGrafter"/>
</dbReference>
<organism evidence="7 8">
    <name type="scientific">Tritonibacter horizontis</name>
    <dbReference type="NCBI Taxonomy" id="1768241"/>
    <lineage>
        <taxon>Bacteria</taxon>
        <taxon>Pseudomonadati</taxon>
        <taxon>Pseudomonadota</taxon>
        <taxon>Alphaproteobacteria</taxon>
        <taxon>Rhodobacterales</taxon>
        <taxon>Paracoccaceae</taxon>
        <taxon>Tritonibacter</taxon>
    </lineage>
</organism>
<dbReference type="Gene3D" id="3.30.300.70">
    <property type="entry name" value="RimP-like superfamily, N-terminal"/>
    <property type="match status" value="1"/>
</dbReference>
<dbReference type="FunFam" id="3.30.300.70:FF:000001">
    <property type="entry name" value="Ribosome maturation factor RimP"/>
    <property type="match status" value="1"/>
</dbReference>
<feature type="compositionally biased region" description="Acidic residues" evidence="4">
    <location>
        <begin position="181"/>
        <end position="190"/>
    </location>
</feature>
<dbReference type="InterPro" id="IPR028998">
    <property type="entry name" value="RimP_C"/>
</dbReference>
<dbReference type="AlphaFoldDB" id="A0A132C2R3"/>
<dbReference type="Pfam" id="PF02576">
    <property type="entry name" value="RimP_N"/>
    <property type="match status" value="1"/>
</dbReference>
<evidence type="ECO:0000313" key="8">
    <source>
        <dbReference type="Proteomes" id="UP000068382"/>
    </source>
</evidence>
<dbReference type="PANTHER" id="PTHR33867">
    <property type="entry name" value="RIBOSOME MATURATION FACTOR RIMP"/>
    <property type="match status" value="1"/>
</dbReference>
<comment type="subcellular location">
    <subcellularLocation>
        <location evidence="3">Cytoplasm</location>
    </subcellularLocation>
</comment>
<proteinExistence type="inferred from homology"/>
<gene>
    <name evidence="3 7" type="primary">rimP</name>
    <name evidence="7" type="ORF">TRIHO_02070</name>
</gene>
<protein>
    <recommendedName>
        <fullName evidence="3">Ribosome maturation factor RimP</fullName>
    </recommendedName>
</protein>
<keyword evidence="8" id="KW-1185">Reference proteome</keyword>
<evidence type="ECO:0000256" key="2">
    <source>
        <dbReference type="ARBA" id="ARBA00022517"/>
    </source>
</evidence>
<keyword evidence="2 3" id="KW-0690">Ribosome biogenesis</keyword>
<name>A0A132C2R3_9RHOB</name>
<evidence type="ECO:0000256" key="1">
    <source>
        <dbReference type="ARBA" id="ARBA00022490"/>
    </source>
</evidence>
<feature type="region of interest" description="Disordered" evidence="4">
    <location>
        <begin position="180"/>
        <end position="203"/>
    </location>
</feature>
<dbReference type="CDD" id="cd01734">
    <property type="entry name" value="YlxS_C"/>
    <property type="match status" value="1"/>
</dbReference>
<dbReference type="NCBIfam" id="NF000932">
    <property type="entry name" value="PRK00092.2-5"/>
    <property type="match status" value="1"/>
</dbReference>
<comment type="caution">
    <text evidence="7">The sequence shown here is derived from an EMBL/GenBank/DDBJ whole genome shotgun (WGS) entry which is preliminary data.</text>
</comment>
<dbReference type="PANTHER" id="PTHR33867:SF1">
    <property type="entry name" value="RIBOSOME MATURATION FACTOR RIMP"/>
    <property type="match status" value="1"/>
</dbReference>
<dbReference type="HAMAP" id="MF_01077">
    <property type="entry name" value="RimP"/>
    <property type="match status" value="1"/>
</dbReference>
<sequence length="203" mass="22424">MSNDLIAKAAIDRRLAEIITPVIEDLGYELVRIRLMSGKTTTLQIMADRPDGGIEVDDCAAISNAVSATLDVEDPILDAYALEVSSPGIDRPLTRLKDFDMFEGYEAKLETAELIDGRRRFKGQLAGVEEDEVLINIEEQGEQVTIGLKFDWLSDAKLVLTDDLIKEMLRQRKAAGVLNEETFDDIETEGSAEGTTGSEEENE</sequence>
<evidence type="ECO:0000256" key="3">
    <source>
        <dbReference type="HAMAP-Rule" id="MF_01077"/>
    </source>
</evidence>
<evidence type="ECO:0000256" key="4">
    <source>
        <dbReference type="SAM" id="MobiDB-lite"/>
    </source>
</evidence>
<dbReference type="EMBL" id="LPUY01000008">
    <property type="protein sequence ID" value="KUP94873.1"/>
    <property type="molecule type" value="Genomic_DNA"/>
</dbReference>
<dbReference type="RefSeq" id="WP_068239434.1">
    <property type="nucleotide sequence ID" value="NZ_LPUY01000008.1"/>
</dbReference>
<feature type="domain" description="Ribosome maturation factor RimP N-terminal" evidence="5">
    <location>
        <begin position="18"/>
        <end position="90"/>
    </location>
</feature>
<evidence type="ECO:0000259" key="6">
    <source>
        <dbReference type="Pfam" id="PF17384"/>
    </source>
</evidence>
<comment type="similarity">
    <text evidence="3">Belongs to the RimP family.</text>
</comment>
<dbReference type="Proteomes" id="UP000068382">
    <property type="component" value="Unassembled WGS sequence"/>
</dbReference>
<dbReference type="GO" id="GO:0005829">
    <property type="term" value="C:cytosol"/>
    <property type="evidence" value="ECO:0007669"/>
    <property type="project" value="TreeGrafter"/>
</dbReference>
<feature type="domain" description="Ribosome maturation factor RimP C-terminal" evidence="6">
    <location>
        <begin position="93"/>
        <end position="161"/>
    </location>
</feature>
<keyword evidence="1 3" id="KW-0963">Cytoplasm</keyword>
<dbReference type="InterPro" id="IPR036847">
    <property type="entry name" value="RimP_C_sf"/>
</dbReference>
<dbReference type="InterPro" id="IPR028989">
    <property type="entry name" value="RimP_N"/>
</dbReference>
<accession>A0A132C2R3</accession>
<dbReference type="PATRIC" id="fig|1768241.3.peg.209"/>
<comment type="function">
    <text evidence="3">Required for maturation of 30S ribosomal subunits.</text>
</comment>
<dbReference type="GO" id="GO:0006412">
    <property type="term" value="P:translation"/>
    <property type="evidence" value="ECO:0007669"/>
    <property type="project" value="TreeGrafter"/>
</dbReference>
<evidence type="ECO:0000313" key="7">
    <source>
        <dbReference type="EMBL" id="KUP94873.1"/>
    </source>
</evidence>
<dbReference type="Gene3D" id="2.30.30.180">
    <property type="entry name" value="Ribosome maturation factor RimP, C-terminal domain"/>
    <property type="match status" value="1"/>
</dbReference>
<dbReference type="InterPro" id="IPR035956">
    <property type="entry name" value="RimP_N_sf"/>
</dbReference>
<evidence type="ECO:0000259" key="5">
    <source>
        <dbReference type="Pfam" id="PF02576"/>
    </source>
</evidence>